<evidence type="ECO:0000313" key="8">
    <source>
        <dbReference type="EMBL" id="MFC4337293.1"/>
    </source>
</evidence>
<dbReference type="PRINTS" id="PR00301">
    <property type="entry name" value="HEATSHOCK70"/>
</dbReference>
<dbReference type="SUPFAM" id="SSF50998">
    <property type="entry name" value="Quinoprotein alcohol dehydrogenase-like"/>
    <property type="match status" value="1"/>
</dbReference>
<keyword evidence="3" id="KW-0067">ATP-binding</keyword>
<dbReference type="RefSeq" id="WP_380624134.1">
    <property type="nucleotide sequence ID" value="NZ_JBHSDK010000028.1"/>
</dbReference>
<feature type="region of interest" description="Disordered" evidence="6">
    <location>
        <begin position="358"/>
        <end position="409"/>
    </location>
</feature>
<evidence type="ECO:0000256" key="7">
    <source>
        <dbReference type="SAM" id="Phobius"/>
    </source>
</evidence>
<dbReference type="InterPro" id="IPR043129">
    <property type="entry name" value="ATPase_NBD"/>
</dbReference>
<accession>A0ABV8U3S8</accession>
<protein>
    <submittedName>
        <fullName evidence="8">Hsp70 family protein</fullName>
    </submittedName>
</protein>
<dbReference type="InterPro" id="IPR018181">
    <property type="entry name" value="Heat_shock_70_CS"/>
</dbReference>
<feature type="transmembrane region" description="Helical" evidence="7">
    <location>
        <begin position="414"/>
        <end position="436"/>
    </location>
</feature>
<evidence type="ECO:0000256" key="5">
    <source>
        <dbReference type="ARBA" id="ARBA00023186"/>
    </source>
</evidence>
<comment type="caution">
    <text evidence="8">The sequence shown here is derived from an EMBL/GenBank/DDBJ whole genome shotgun (WGS) entry which is preliminary data.</text>
</comment>
<dbReference type="Proteomes" id="UP001595823">
    <property type="component" value="Unassembled WGS sequence"/>
</dbReference>
<keyword evidence="7" id="KW-0472">Membrane</keyword>
<reference evidence="9" key="1">
    <citation type="journal article" date="2019" name="Int. J. Syst. Evol. Microbiol.">
        <title>The Global Catalogue of Microorganisms (GCM) 10K type strain sequencing project: providing services to taxonomists for standard genome sequencing and annotation.</title>
        <authorList>
            <consortium name="The Broad Institute Genomics Platform"/>
            <consortium name="The Broad Institute Genome Sequencing Center for Infectious Disease"/>
            <person name="Wu L."/>
            <person name="Ma J."/>
        </authorList>
    </citation>
    <scope>NUCLEOTIDE SEQUENCE [LARGE SCALE GENOMIC DNA]</scope>
    <source>
        <strain evidence="9">IBRC-M 10908</strain>
    </source>
</reference>
<name>A0ABV8U3S8_9ACTN</name>
<organism evidence="8 9">
    <name type="scientific">Salininema proteolyticum</name>
    <dbReference type="NCBI Taxonomy" id="1607685"/>
    <lineage>
        <taxon>Bacteria</taxon>
        <taxon>Bacillati</taxon>
        <taxon>Actinomycetota</taxon>
        <taxon>Actinomycetes</taxon>
        <taxon>Glycomycetales</taxon>
        <taxon>Glycomycetaceae</taxon>
        <taxon>Salininema</taxon>
    </lineage>
</organism>
<gene>
    <name evidence="8" type="ORF">ACFPET_19005</name>
</gene>
<dbReference type="InterPro" id="IPR013126">
    <property type="entry name" value="Hsp_70_fam"/>
</dbReference>
<comment type="similarity">
    <text evidence="1">Belongs to the heat shock protein 70 family.</text>
</comment>
<dbReference type="PANTHER" id="PTHR45639">
    <property type="entry name" value="HSC70CB, ISOFORM G-RELATED"/>
    <property type="match status" value="1"/>
</dbReference>
<dbReference type="Gene3D" id="2.130.10.10">
    <property type="entry name" value="YVTN repeat-like/Quinoprotein amine dehydrogenase"/>
    <property type="match status" value="1"/>
</dbReference>
<evidence type="ECO:0000256" key="4">
    <source>
        <dbReference type="ARBA" id="ARBA00023016"/>
    </source>
</evidence>
<dbReference type="PROSITE" id="PS01036">
    <property type="entry name" value="HSP70_3"/>
    <property type="match status" value="1"/>
</dbReference>
<dbReference type="Gene3D" id="3.30.420.40">
    <property type="match status" value="2"/>
</dbReference>
<evidence type="ECO:0000256" key="6">
    <source>
        <dbReference type="SAM" id="MobiDB-lite"/>
    </source>
</evidence>
<sequence>MSSGYLLSVDLGTSHTVAVIQWPDGRTRPLLFDGSPIMPSAVFLDQAGEIHTGRDAETLAATEPDRYEPNPKQRINDGFILLGDRDISVTQAFTAILRRVGAAAQEAVGSLPASILTCPAEWGERRRAVLQDAAAAAGYPPVKIIPEPVGAAYYYASRLENPVRPGQALAVFDFGGGTLDIAVVGHDEDGSFRVKATGGLADLGGLDVDSALVEHLGKTVAESYPEAWEKLLSPSTATQLRDRRKLWKDVREAKEMLSRSSVAPITIPGIDQAFHLTRNELDQMARPLLARGVGELQRVLGSSGYSPDKIVGVFLVGGSSRLPLVAQVLHEGINMAPTVLEQPELPVSEGAIAAVLAQDPPTTPQSPPSGQSPMTPPAAQPVTPQSLPPQTPGMDSTYPIPTQPKPAPKKSRKALAGAVAGILVLALVAGLTWFFLFREHYEQRDFNALETVGDPLFHDPETVDWHDVVVRGDVGYIARVEEDSNAQDQDRLTLVAQDLKTGEEKWQKNYTVTAEEWGGLSVGDGLLTMTRKSYVDNECCDEEYTRYFFDVSDGEVLKKQQVPNLAGRRVNDEFLFVSVESSAIALFDRKGEKRYDDDLGELSVEKYNRSFAWDDYSGRNSGDATDGRFWWLTDDEMLHVFNTENAKMETEKNIGSVDDAYTAFDGTMFVGTNTTGYEVRMYDMDEGLSSLSTARVSDSDAVLERIEVCGKTLVCFMEKSDESDDEFSFRVYDFKDEEEVYNSADDDYTRVTRVEAVGDRILFSYKEGDNTRSIVLDDEFQPLNQGYEGSFSAIDDASALTYSKGSDSDYLSSRTGTIVGVGLQDGARKVIKENLEVFGDCDANDVFILCMLENGSQVYRFRDGDPGW</sequence>
<keyword evidence="7" id="KW-1133">Transmembrane helix</keyword>
<keyword evidence="2" id="KW-0547">Nucleotide-binding</keyword>
<evidence type="ECO:0000256" key="2">
    <source>
        <dbReference type="ARBA" id="ARBA00022741"/>
    </source>
</evidence>
<dbReference type="Gene3D" id="3.90.640.10">
    <property type="entry name" value="Actin, Chain A, domain 4"/>
    <property type="match status" value="1"/>
</dbReference>
<dbReference type="InterPro" id="IPR011047">
    <property type="entry name" value="Quinoprotein_ADH-like_sf"/>
</dbReference>
<proteinExistence type="inferred from homology"/>
<keyword evidence="5" id="KW-0143">Chaperone</keyword>
<evidence type="ECO:0000256" key="1">
    <source>
        <dbReference type="ARBA" id="ARBA00007381"/>
    </source>
</evidence>
<keyword evidence="4" id="KW-0346">Stress response</keyword>
<dbReference type="SUPFAM" id="SSF53067">
    <property type="entry name" value="Actin-like ATPase domain"/>
    <property type="match status" value="2"/>
</dbReference>
<evidence type="ECO:0000313" key="9">
    <source>
        <dbReference type="Proteomes" id="UP001595823"/>
    </source>
</evidence>
<evidence type="ECO:0000256" key="3">
    <source>
        <dbReference type="ARBA" id="ARBA00022840"/>
    </source>
</evidence>
<dbReference type="EMBL" id="JBHSDK010000028">
    <property type="protein sequence ID" value="MFC4337293.1"/>
    <property type="molecule type" value="Genomic_DNA"/>
</dbReference>
<dbReference type="InterPro" id="IPR015943">
    <property type="entry name" value="WD40/YVTN_repeat-like_dom_sf"/>
</dbReference>
<dbReference type="Pfam" id="PF00012">
    <property type="entry name" value="HSP70"/>
    <property type="match status" value="1"/>
</dbReference>
<keyword evidence="7" id="KW-0812">Transmembrane</keyword>
<keyword evidence="9" id="KW-1185">Reference proteome</keyword>